<dbReference type="PANTHER" id="PTHR48207">
    <property type="entry name" value="SUCCINATE--HYDROXYMETHYLGLUTARATE COA-TRANSFERASE"/>
    <property type="match status" value="1"/>
</dbReference>
<dbReference type="InterPro" id="IPR050483">
    <property type="entry name" value="CoA-transferase_III_domain"/>
</dbReference>
<dbReference type="Gene3D" id="3.40.50.10540">
    <property type="entry name" value="Crotonobetainyl-coa:carnitine coa-transferase, domain 1"/>
    <property type="match status" value="1"/>
</dbReference>
<dbReference type="SUPFAM" id="SSF89796">
    <property type="entry name" value="CoA-transferase family III (CaiB/BaiF)"/>
    <property type="match status" value="1"/>
</dbReference>
<dbReference type="PANTHER" id="PTHR48207:SF3">
    <property type="entry name" value="SUCCINATE--HYDROXYMETHYLGLUTARATE COA-TRANSFERASE"/>
    <property type="match status" value="1"/>
</dbReference>
<dbReference type="InterPro" id="IPR023606">
    <property type="entry name" value="CoA-Trfase_III_dom_1_sf"/>
</dbReference>
<dbReference type="AlphaFoldDB" id="A0A2T7G5W2"/>
<dbReference type="EMBL" id="QCYH01000006">
    <property type="protein sequence ID" value="PVA09810.1"/>
    <property type="molecule type" value="Genomic_DNA"/>
</dbReference>
<organism evidence="2 3">
    <name type="scientific">Pelagivirga sediminicola</name>
    <dbReference type="NCBI Taxonomy" id="2170575"/>
    <lineage>
        <taxon>Bacteria</taxon>
        <taxon>Pseudomonadati</taxon>
        <taxon>Pseudomonadota</taxon>
        <taxon>Alphaproteobacteria</taxon>
        <taxon>Rhodobacterales</taxon>
        <taxon>Paracoccaceae</taxon>
        <taxon>Pelagivirga</taxon>
    </lineage>
</organism>
<dbReference type="RefSeq" id="WP_108692433.1">
    <property type="nucleotide sequence ID" value="NZ_QCYH01000006.1"/>
</dbReference>
<sequence length="388" mass="41625">MSDPALTGIRVLDLSRVLAGPSCTQTLADLGAEVWKIENPAAGDDTRGWMPPELDGESTYFMCCNRSKKSVAIDLKSPEGQQTLRRLAAKADVLVENFRSGALAAFGLDPETLAKVNPRLIYCSVSGYGRSGPRADEGGYDFTIQAESGLMAITGQPDGAPMKLGVAISDLVTGMNAVQAILAAIIARERTGRGQHLDIALFDSAVALLANVASGYLQTGRQSPRYGNAHATVVPYQLFGTADGTLALACGNDGQFRALCKDVLGLPDLPDDPRYTRNRERVNNRDTLIPILEAAFQTRDTADWLTDLKAAKVPGGKVRTVSEVFTSPDVIERGMIAEVPDAQHGTLRLVQSPLRFSDTPVRAPVAPPRLGEHTDEVLRWLDEDRGAG</sequence>
<comment type="caution">
    <text evidence="2">The sequence shown here is derived from an EMBL/GenBank/DDBJ whole genome shotgun (WGS) entry which is preliminary data.</text>
</comment>
<dbReference type="Proteomes" id="UP000244446">
    <property type="component" value="Unassembled WGS sequence"/>
</dbReference>
<dbReference type="InterPro" id="IPR003673">
    <property type="entry name" value="CoA-Trfase_fam_III"/>
</dbReference>
<proteinExistence type="predicted"/>
<gene>
    <name evidence="2" type="ORF">DC366_11875</name>
</gene>
<keyword evidence="3" id="KW-1185">Reference proteome</keyword>
<dbReference type="Pfam" id="PF02515">
    <property type="entry name" value="CoA_transf_3"/>
    <property type="match status" value="1"/>
</dbReference>
<reference evidence="2 3" key="1">
    <citation type="submission" date="2018-04" db="EMBL/GenBank/DDBJ databases">
        <title>Pelagivirga bohaiensis gen. nov., sp. nov., a bacterium isolated from the Bohai Sea.</title>
        <authorList>
            <person name="Ji X."/>
        </authorList>
    </citation>
    <scope>NUCLEOTIDE SEQUENCE [LARGE SCALE GENOMIC DNA]</scope>
    <source>
        <strain evidence="2 3">BH-SD19</strain>
    </source>
</reference>
<evidence type="ECO:0000313" key="3">
    <source>
        <dbReference type="Proteomes" id="UP000244446"/>
    </source>
</evidence>
<evidence type="ECO:0000256" key="1">
    <source>
        <dbReference type="ARBA" id="ARBA00022679"/>
    </source>
</evidence>
<dbReference type="InterPro" id="IPR044855">
    <property type="entry name" value="CoA-Trfase_III_dom3_sf"/>
</dbReference>
<name>A0A2T7G5W2_9RHOB</name>
<keyword evidence="1 2" id="KW-0808">Transferase</keyword>
<accession>A0A2T7G5W2</accession>
<evidence type="ECO:0000313" key="2">
    <source>
        <dbReference type="EMBL" id="PVA09810.1"/>
    </source>
</evidence>
<dbReference type="Gene3D" id="3.30.1540.10">
    <property type="entry name" value="formyl-coa transferase, domain 3"/>
    <property type="match status" value="1"/>
</dbReference>
<dbReference type="GO" id="GO:0008410">
    <property type="term" value="F:CoA-transferase activity"/>
    <property type="evidence" value="ECO:0007669"/>
    <property type="project" value="TreeGrafter"/>
</dbReference>
<protein>
    <submittedName>
        <fullName evidence="2">CoA transferase</fullName>
    </submittedName>
</protein>
<dbReference type="OrthoDB" id="7208981at2"/>